<gene>
    <name evidence="2" type="ORF">MTR67_006793</name>
</gene>
<dbReference type="PANTHER" id="PTHR33054">
    <property type="entry name" value="CCHC-TYPE DOMAIN-CONTAINING PROTEIN"/>
    <property type="match status" value="1"/>
</dbReference>
<evidence type="ECO:0000313" key="2">
    <source>
        <dbReference type="EMBL" id="WMV13408.1"/>
    </source>
</evidence>
<evidence type="ECO:0000313" key="3">
    <source>
        <dbReference type="Proteomes" id="UP001234989"/>
    </source>
</evidence>
<feature type="region of interest" description="Disordered" evidence="1">
    <location>
        <begin position="241"/>
        <end position="277"/>
    </location>
</feature>
<feature type="compositionally biased region" description="Basic and acidic residues" evidence="1">
    <location>
        <begin position="356"/>
        <end position="369"/>
    </location>
</feature>
<evidence type="ECO:0000256" key="1">
    <source>
        <dbReference type="SAM" id="MobiDB-lite"/>
    </source>
</evidence>
<sequence length="382" mass="43491">MRLISSKISQNTASSSIHLDIPKDSPLYAELQAYLSQKQKGDSFASIAKDDIDDIKSYEKIEDDRANYHPSSEILVSLVSKPRNFHGWWDNYMSIEAKGDVVNAIAGSEAVNNLGMALVRNTEDVVYTLVLTILEHFNGRFTNHRVMELPENGLEHWKAKFIDGLPPLFVERVKKTLRNPQRAIPYNTYTYGKLIGACAREGINLCNELKLSRHLKIDKLRESSQLGDLCTQFGLPDTATKCTRPKDSSGSNLEKLYQKRRSRRRSREERKEPKAHRKFNRFTKNRSRRELAKIKCYKCGKFGNIAPNYYDSESSLENAVDQPEFSGNNQPASIDACKCQGLTLLGLPKVEGKEITRVEGDDHPQDHRTNPRPTPRFCSEEI</sequence>
<protein>
    <submittedName>
        <fullName evidence="2">Uncharacterized protein</fullName>
    </submittedName>
</protein>
<dbReference type="AlphaFoldDB" id="A0AAF0PYI4"/>
<feature type="region of interest" description="Disordered" evidence="1">
    <location>
        <begin position="356"/>
        <end position="382"/>
    </location>
</feature>
<dbReference type="EMBL" id="CP133613">
    <property type="protein sequence ID" value="WMV13408.1"/>
    <property type="molecule type" value="Genomic_DNA"/>
</dbReference>
<dbReference type="PANTHER" id="PTHR33054:SF12">
    <property type="entry name" value="ZINC KNUCKLE FAMILY PROTEIN"/>
    <property type="match status" value="1"/>
</dbReference>
<proteinExistence type="predicted"/>
<dbReference type="Proteomes" id="UP001234989">
    <property type="component" value="Chromosome 2"/>
</dbReference>
<reference evidence="2" key="1">
    <citation type="submission" date="2023-08" db="EMBL/GenBank/DDBJ databases">
        <title>A de novo genome assembly of Solanum verrucosum Schlechtendal, a Mexican diploid species geographically isolated from the other diploid A-genome species in potato relatives.</title>
        <authorList>
            <person name="Hosaka K."/>
        </authorList>
    </citation>
    <scope>NUCLEOTIDE SEQUENCE</scope>
    <source>
        <tissue evidence="2">Young leaves</tissue>
    </source>
</reference>
<keyword evidence="3" id="KW-1185">Reference proteome</keyword>
<organism evidence="2 3">
    <name type="scientific">Solanum verrucosum</name>
    <dbReference type="NCBI Taxonomy" id="315347"/>
    <lineage>
        <taxon>Eukaryota</taxon>
        <taxon>Viridiplantae</taxon>
        <taxon>Streptophyta</taxon>
        <taxon>Embryophyta</taxon>
        <taxon>Tracheophyta</taxon>
        <taxon>Spermatophyta</taxon>
        <taxon>Magnoliopsida</taxon>
        <taxon>eudicotyledons</taxon>
        <taxon>Gunneridae</taxon>
        <taxon>Pentapetalae</taxon>
        <taxon>asterids</taxon>
        <taxon>lamiids</taxon>
        <taxon>Solanales</taxon>
        <taxon>Solanaceae</taxon>
        <taxon>Solanoideae</taxon>
        <taxon>Solaneae</taxon>
        <taxon>Solanum</taxon>
    </lineage>
</organism>
<accession>A0AAF0PYI4</accession>
<name>A0AAF0PYI4_SOLVR</name>